<dbReference type="OrthoDB" id="9760450at2"/>
<proteinExistence type="predicted"/>
<dbReference type="RefSeq" id="WP_126401676.1">
    <property type="nucleotide sequence ID" value="NZ_AP018907.1"/>
</dbReference>
<dbReference type="Gene3D" id="3.20.20.80">
    <property type="entry name" value="Glycosidases"/>
    <property type="match status" value="1"/>
</dbReference>
<gene>
    <name evidence="1" type="ORF">BLTE_32840</name>
</gene>
<dbReference type="SUPFAM" id="SSF51445">
    <property type="entry name" value="(Trans)glycosidases"/>
    <property type="match status" value="1"/>
</dbReference>
<dbReference type="EMBL" id="AP018907">
    <property type="protein sequence ID" value="BBF94599.1"/>
    <property type="molecule type" value="Genomic_DNA"/>
</dbReference>
<evidence type="ECO:0008006" key="3">
    <source>
        <dbReference type="Google" id="ProtNLM"/>
    </source>
</evidence>
<protein>
    <recommendedName>
        <fullName evidence="3">Agarase</fullName>
    </recommendedName>
</protein>
<reference evidence="1 2" key="1">
    <citation type="submission" date="2018-08" db="EMBL/GenBank/DDBJ databases">
        <title>Complete genome sequencing of Blastochloris tepida GI.</title>
        <authorList>
            <person name="Tsukatani Y."/>
            <person name="Mori H."/>
        </authorList>
    </citation>
    <scope>NUCLEOTIDE SEQUENCE [LARGE SCALE GENOMIC DNA]</scope>
    <source>
        <strain evidence="1 2">GI</strain>
    </source>
</reference>
<dbReference type="Proteomes" id="UP000266934">
    <property type="component" value="Chromosome"/>
</dbReference>
<dbReference type="AlphaFoldDB" id="A0A348G4W6"/>
<evidence type="ECO:0000313" key="1">
    <source>
        <dbReference type="EMBL" id="BBF94599.1"/>
    </source>
</evidence>
<organism evidence="1 2">
    <name type="scientific">Blastochloris tepida</name>
    <dbReference type="NCBI Taxonomy" id="2233851"/>
    <lineage>
        <taxon>Bacteria</taxon>
        <taxon>Pseudomonadati</taxon>
        <taxon>Pseudomonadota</taxon>
        <taxon>Alphaproteobacteria</taxon>
        <taxon>Hyphomicrobiales</taxon>
        <taxon>Blastochloridaceae</taxon>
        <taxon>Blastochloris</taxon>
    </lineage>
</organism>
<dbReference type="InterPro" id="IPR017853">
    <property type="entry name" value="GH"/>
</dbReference>
<name>A0A348G4W6_9HYPH</name>
<accession>A0A348G4W6</accession>
<sequence length="460" mass="50180">MTETFTTAPTRWGGRRDGRVAATGFFGTACLDGVWWLVDPEGGLVLSKGVNNVRIDPDRAGNTERVPYAEACLEKYGSAEAWRAAAAARLAAWGLNTVGAWSDEAVAASGPAPLALTPLLDLGQKFAFSFAGPALPWGDAFPDVFDPGFEPFARRRAEALCGPRRDDPSVLGWFADNELRWGPDWRGRDELLTLFLNLPPERPGRRAAVAHLRRRYPDFAGFDAIWRTRLNGFEALETRTAPVEQPYPRPAIYDRDPAHEARLNRLDPDRAAFVADCDAFSAEIARRYFAITTAVLRAVAPNHLALGCRFHFPPQAEVIAEAGRHLDVVSFNCYVADPVAAIATYAPAGRPLLIGEFSVRGDDAGLPNTRGASPRVATQAERAAMLRRFVTAAVQQPALVGYHWFEHADQPAEGRPDGENSNYGTVTIRDEVYAELTAALTGINREADALHRAAQPPLVA</sequence>
<keyword evidence="2" id="KW-1185">Reference proteome</keyword>
<dbReference type="KEGG" id="blag:BLTE_32840"/>
<evidence type="ECO:0000313" key="2">
    <source>
        <dbReference type="Proteomes" id="UP000266934"/>
    </source>
</evidence>